<dbReference type="AlphaFoldDB" id="A0A4R5NBY4"/>
<feature type="transmembrane region" description="Helical" evidence="1">
    <location>
        <begin position="7"/>
        <end position="25"/>
    </location>
</feature>
<protein>
    <submittedName>
        <fullName evidence="2">Uncharacterized protein</fullName>
    </submittedName>
</protein>
<dbReference type="Proteomes" id="UP000295257">
    <property type="component" value="Unassembled WGS sequence"/>
</dbReference>
<accession>A0A4R5NBY4</accession>
<sequence length="58" mass="6815">MSKKVDLCCRLVFLIMALLEIYFLITNSDLLRIFTIILLISIVAYSLAKRKFKNKDDF</sequence>
<keyword evidence="1" id="KW-1133">Transmembrane helix</keyword>
<evidence type="ECO:0000256" key="1">
    <source>
        <dbReference type="SAM" id="Phobius"/>
    </source>
</evidence>
<name>A0A4R5NBY4_9LACO</name>
<evidence type="ECO:0000313" key="3">
    <source>
        <dbReference type="Proteomes" id="UP000295257"/>
    </source>
</evidence>
<keyword evidence="1" id="KW-0472">Membrane</keyword>
<reference evidence="2 3" key="1">
    <citation type="journal article" date="2019" name="Appl. Microbiol. Biotechnol.">
        <title>Uncovering carbohydrate metabolism through a genotype-phenotype association study of 56 lactic acid bacteria genomes.</title>
        <authorList>
            <person name="Buron-Moles G."/>
            <person name="Chailyan A."/>
            <person name="Dolejs I."/>
            <person name="Forster J."/>
            <person name="Miks M.H."/>
        </authorList>
    </citation>
    <scope>NUCLEOTIDE SEQUENCE [LARGE SCALE GENOMIC DNA]</scope>
    <source>
        <strain evidence="2 3">ATCC 29644</strain>
    </source>
</reference>
<evidence type="ECO:0000313" key="2">
    <source>
        <dbReference type="EMBL" id="TDG70599.1"/>
    </source>
</evidence>
<keyword evidence="3" id="KW-1185">Reference proteome</keyword>
<dbReference type="EMBL" id="PUFN01000024">
    <property type="protein sequence ID" value="TDG70599.1"/>
    <property type="molecule type" value="Genomic_DNA"/>
</dbReference>
<comment type="caution">
    <text evidence="2">The sequence shown here is derived from an EMBL/GenBank/DDBJ whole genome shotgun (WGS) entry which is preliminary data.</text>
</comment>
<keyword evidence="1" id="KW-0812">Transmembrane</keyword>
<gene>
    <name evidence="2" type="ORF">C5L30_001390</name>
</gene>
<organism evidence="2 3">
    <name type="scientific">Companilactobacillus farciminis</name>
    <dbReference type="NCBI Taxonomy" id="1612"/>
    <lineage>
        <taxon>Bacteria</taxon>
        <taxon>Bacillati</taxon>
        <taxon>Bacillota</taxon>
        <taxon>Bacilli</taxon>
        <taxon>Lactobacillales</taxon>
        <taxon>Lactobacillaceae</taxon>
        <taxon>Companilactobacillus</taxon>
    </lineage>
</organism>
<feature type="transmembrane region" description="Helical" evidence="1">
    <location>
        <begin position="31"/>
        <end position="48"/>
    </location>
</feature>
<proteinExistence type="predicted"/>